<dbReference type="GO" id="GO:0030313">
    <property type="term" value="C:cell envelope"/>
    <property type="evidence" value="ECO:0007669"/>
    <property type="project" value="UniProtKB-SubCell"/>
</dbReference>
<organism evidence="7 8">
    <name type="scientific">Olivibacter domesticus</name>
    <name type="common">Pseudosphingobacterium domesticum</name>
    <dbReference type="NCBI Taxonomy" id="407022"/>
    <lineage>
        <taxon>Bacteria</taxon>
        <taxon>Pseudomonadati</taxon>
        <taxon>Bacteroidota</taxon>
        <taxon>Sphingobacteriia</taxon>
        <taxon>Sphingobacteriales</taxon>
        <taxon>Sphingobacteriaceae</taxon>
        <taxon>Olivibacter</taxon>
    </lineage>
</organism>
<dbReference type="GO" id="GO:0016209">
    <property type="term" value="F:antioxidant activity"/>
    <property type="evidence" value="ECO:0007669"/>
    <property type="project" value="InterPro"/>
</dbReference>
<keyword evidence="2" id="KW-0201">Cytochrome c-type biogenesis</keyword>
<evidence type="ECO:0000313" key="7">
    <source>
        <dbReference type="EMBL" id="SEL36477.1"/>
    </source>
</evidence>
<dbReference type="OrthoDB" id="750178at2"/>
<dbReference type="PANTHER" id="PTHR42852:SF6">
    <property type="entry name" value="THIOL:DISULFIDE INTERCHANGE PROTEIN DSBE"/>
    <property type="match status" value="1"/>
</dbReference>
<reference evidence="8" key="1">
    <citation type="submission" date="2016-10" db="EMBL/GenBank/DDBJ databases">
        <authorList>
            <person name="Varghese N."/>
            <person name="Submissions S."/>
        </authorList>
    </citation>
    <scope>NUCLEOTIDE SEQUENCE [LARGE SCALE GENOMIC DNA]</scope>
    <source>
        <strain evidence="8">DSM 18733</strain>
    </source>
</reference>
<dbReference type="InterPro" id="IPR013766">
    <property type="entry name" value="Thioredoxin_domain"/>
</dbReference>
<keyword evidence="4" id="KW-0676">Redox-active center</keyword>
<dbReference type="InterPro" id="IPR050553">
    <property type="entry name" value="Thioredoxin_ResA/DsbE_sf"/>
</dbReference>
<dbReference type="Proteomes" id="UP000199421">
    <property type="component" value="Unassembled WGS sequence"/>
</dbReference>
<evidence type="ECO:0000256" key="4">
    <source>
        <dbReference type="ARBA" id="ARBA00023284"/>
    </source>
</evidence>
<feature type="signal peptide" evidence="5">
    <location>
        <begin position="1"/>
        <end position="19"/>
    </location>
</feature>
<dbReference type="Gene3D" id="3.40.30.10">
    <property type="entry name" value="Glutaredoxin"/>
    <property type="match status" value="1"/>
</dbReference>
<dbReference type="PROSITE" id="PS51257">
    <property type="entry name" value="PROKAR_LIPOPROTEIN"/>
    <property type="match status" value="1"/>
</dbReference>
<dbReference type="RefSeq" id="WP_093324098.1">
    <property type="nucleotide sequence ID" value="NZ_FOAF01000002.1"/>
</dbReference>
<proteinExistence type="predicted"/>
<dbReference type="PROSITE" id="PS00194">
    <property type="entry name" value="THIOREDOXIN_1"/>
    <property type="match status" value="1"/>
</dbReference>
<dbReference type="InterPro" id="IPR036249">
    <property type="entry name" value="Thioredoxin-like_sf"/>
</dbReference>
<dbReference type="AlphaFoldDB" id="A0A1H7PN42"/>
<dbReference type="InterPro" id="IPR017937">
    <property type="entry name" value="Thioredoxin_CS"/>
</dbReference>
<evidence type="ECO:0000256" key="2">
    <source>
        <dbReference type="ARBA" id="ARBA00022748"/>
    </source>
</evidence>
<name>A0A1H7PN42_OLID1</name>
<dbReference type="EMBL" id="FOAF01000002">
    <property type="protein sequence ID" value="SEL36477.1"/>
    <property type="molecule type" value="Genomic_DNA"/>
</dbReference>
<keyword evidence="3" id="KW-1015">Disulfide bond</keyword>
<dbReference type="InterPro" id="IPR000866">
    <property type="entry name" value="AhpC/TSA"/>
</dbReference>
<keyword evidence="8" id="KW-1185">Reference proteome</keyword>
<evidence type="ECO:0000256" key="3">
    <source>
        <dbReference type="ARBA" id="ARBA00023157"/>
    </source>
</evidence>
<dbReference type="Pfam" id="PF00578">
    <property type="entry name" value="AhpC-TSA"/>
    <property type="match status" value="1"/>
</dbReference>
<protein>
    <submittedName>
        <fullName evidence="7">Peroxiredoxin</fullName>
    </submittedName>
</protein>
<sequence>MKKLIVALCLVVISACSNKDQFVLNGTLANNESIKKVFLYEGGQIVDSAFLNEDNKFRFRRTAPSPQFYNLKVGDNNYFFVLMNGEEVTFKANLKDPTGKYELEGSEISSKIKEFSEINNHYSNISKEIEGEFQMRLSKEPGREKEIRDELFIKYKANLDAFSKDVLVFARKNTGNLAGFYAIGSLDPVEYEREMMEYADAIKNKFPKNEAVRDFVTHMAELKPLSIGQKAPDFELLDTKGKTVKLSDFRGKYILLDFWASWCVPCREENPNIVKQYNEYKDKNFAVLGVSLDNNQAAWLKAIKDDHLTWTHVSDLQAWNSKAAELYKVSSIPASFLLSPEGVIVAKNLRGNKLADFLEKNL</sequence>
<feature type="chain" id="PRO_5011536733" evidence="5">
    <location>
        <begin position="20"/>
        <end position="362"/>
    </location>
</feature>
<evidence type="ECO:0000313" key="8">
    <source>
        <dbReference type="Proteomes" id="UP000199421"/>
    </source>
</evidence>
<dbReference type="CDD" id="cd02966">
    <property type="entry name" value="TlpA_like_family"/>
    <property type="match status" value="1"/>
</dbReference>
<accession>A0A1H7PN42</accession>
<keyword evidence="5" id="KW-0732">Signal</keyword>
<gene>
    <name evidence="7" type="ORF">SAMN05661044_02278</name>
</gene>
<dbReference type="SUPFAM" id="SSF52833">
    <property type="entry name" value="Thioredoxin-like"/>
    <property type="match status" value="1"/>
</dbReference>
<dbReference type="InterPro" id="IPR025380">
    <property type="entry name" value="DUF4369"/>
</dbReference>
<dbReference type="GO" id="GO:0016491">
    <property type="term" value="F:oxidoreductase activity"/>
    <property type="evidence" value="ECO:0007669"/>
    <property type="project" value="InterPro"/>
</dbReference>
<evidence type="ECO:0000259" key="6">
    <source>
        <dbReference type="PROSITE" id="PS51352"/>
    </source>
</evidence>
<feature type="domain" description="Thioredoxin" evidence="6">
    <location>
        <begin position="225"/>
        <end position="362"/>
    </location>
</feature>
<dbReference type="Pfam" id="PF14289">
    <property type="entry name" value="DUF4369"/>
    <property type="match status" value="1"/>
</dbReference>
<dbReference type="STRING" id="407022.SAMN05661044_02278"/>
<dbReference type="GO" id="GO:0017004">
    <property type="term" value="P:cytochrome complex assembly"/>
    <property type="evidence" value="ECO:0007669"/>
    <property type="project" value="UniProtKB-KW"/>
</dbReference>
<evidence type="ECO:0000256" key="1">
    <source>
        <dbReference type="ARBA" id="ARBA00004196"/>
    </source>
</evidence>
<dbReference type="PROSITE" id="PS51352">
    <property type="entry name" value="THIOREDOXIN_2"/>
    <property type="match status" value="1"/>
</dbReference>
<evidence type="ECO:0000256" key="5">
    <source>
        <dbReference type="SAM" id="SignalP"/>
    </source>
</evidence>
<comment type="subcellular location">
    <subcellularLocation>
        <location evidence="1">Cell envelope</location>
    </subcellularLocation>
</comment>
<dbReference type="PANTHER" id="PTHR42852">
    <property type="entry name" value="THIOL:DISULFIDE INTERCHANGE PROTEIN DSBE"/>
    <property type="match status" value="1"/>
</dbReference>